<organism evidence="1 2">
    <name type="scientific">Penicillium cataractarum</name>
    <dbReference type="NCBI Taxonomy" id="2100454"/>
    <lineage>
        <taxon>Eukaryota</taxon>
        <taxon>Fungi</taxon>
        <taxon>Dikarya</taxon>
        <taxon>Ascomycota</taxon>
        <taxon>Pezizomycotina</taxon>
        <taxon>Eurotiomycetes</taxon>
        <taxon>Eurotiomycetidae</taxon>
        <taxon>Eurotiales</taxon>
        <taxon>Aspergillaceae</taxon>
        <taxon>Penicillium</taxon>
    </lineage>
</organism>
<reference evidence="1" key="1">
    <citation type="submission" date="2022-11" db="EMBL/GenBank/DDBJ databases">
        <authorList>
            <person name="Petersen C."/>
        </authorList>
    </citation>
    <scope>NUCLEOTIDE SEQUENCE</scope>
    <source>
        <strain evidence="1">IBT 29864</strain>
    </source>
</reference>
<evidence type="ECO:0000313" key="2">
    <source>
        <dbReference type="Proteomes" id="UP001147782"/>
    </source>
</evidence>
<evidence type="ECO:0000313" key="1">
    <source>
        <dbReference type="EMBL" id="KAJ5364203.1"/>
    </source>
</evidence>
<dbReference type="RefSeq" id="XP_056551829.1">
    <property type="nucleotide sequence ID" value="XM_056702829.1"/>
</dbReference>
<comment type="caution">
    <text evidence="1">The sequence shown here is derived from an EMBL/GenBank/DDBJ whole genome shotgun (WGS) entry which is preliminary data.</text>
</comment>
<dbReference type="EMBL" id="JAPZBS010000008">
    <property type="protein sequence ID" value="KAJ5364203.1"/>
    <property type="molecule type" value="Genomic_DNA"/>
</dbReference>
<name>A0A9W9RPV5_9EURO</name>
<sequence>MKSMVENAYHQITLSNTSEYLEKTRIFIAERPLGRTIGENGYISIVNSEGTRFEPSSFSAHVPAKLAGDPLAPSCPFTSGEVFSDYRAELDSTVDVSFYGEESLQWEVYWIEAGFAYL</sequence>
<keyword evidence="2" id="KW-1185">Reference proteome</keyword>
<dbReference type="AlphaFoldDB" id="A0A9W9RPV5"/>
<gene>
    <name evidence="1" type="ORF">N7496_009916</name>
</gene>
<dbReference type="Proteomes" id="UP001147782">
    <property type="component" value="Unassembled WGS sequence"/>
</dbReference>
<accession>A0A9W9RPV5</accession>
<reference evidence="1" key="2">
    <citation type="journal article" date="2023" name="IMA Fungus">
        <title>Comparative genomic study of the Penicillium genus elucidates a diverse pangenome and 15 lateral gene transfer events.</title>
        <authorList>
            <person name="Petersen C."/>
            <person name="Sorensen T."/>
            <person name="Nielsen M.R."/>
            <person name="Sondergaard T.E."/>
            <person name="Sorensen J.L."/>
            <person name="Fitzpatrick D.A."/>
            <person name="Frisvad J.C."/>
            <person name="Nielsen K.L."/>
        </authorList>
    </citation>
    <scope>NUCLEOTIDE SEQUENCE</scope>
    <source>
        <strain evidence="1">IBT 29864</strain>
    </source>
</reference>
<dbReference type="GeneID" id="81442008"/>
<proteinExistence type="predicted"/>
<protein>
    <submittedName>
        <fullName evidence="1">Uncharacterized protein</fullName>
    </submittedName>
</protein>